<dbReference type="HOGENOM" id="CLU_1484622_0_0_1"/>
<feature type="chain" id="PRO_5044254619" evidence="3">
    <location>
        <begin position="17"/>
        <end position="182"/>
    </location>
</feature>
<keyword evidence="3" id="KW-0732">Signal</keyword>
<sequence length="182" mass="18792">MARLVLLLGFLAAASALVAPLPAPAMQSRLAVSRVAPAPMMAEPEGKSIVIGAAAAGGIIGVYLFHELSTGVLLAVALAYGATLSNKFGEISKSTGTVAAKVYSKMLELNEQYDLVPKAKTALDTASTAAANLDKNYGITAKIDDQLKISQAIDKATAKKVDEVKSSVSDKLTDLKAKSETA</sequence>
<evidence type="ECO:0000256" key="3">
    <source>
        <dbReference type="SAM" id="SignalP"/>
    </source>
</evidence>
<feature type="region of interest" description="Disordered" evidence="1">
    <location>
        <begin position="163"/>
        <end position="182"/>
    </location>
</feature>
<name>A0A0D3JGJ5_EMIH1</name>
<feature type="transmembrane region" description="Helical" evidence="2">
    <location>
        <begin position="49"/>
        <end position="80"/>
    </location>
</feature>
<keyword evidence="2" id="KW-0812">Transmembrane</keyword>
<dbReference type="EnsemblProtists" id="EOD22630">
    <property type="protein sequence ID" value="EOD22630"/>
    <property type="gene ID" value="EMIHUDRAFT_469595"/>
</dbReference>
<dbReference type="Proteomes" id="UP000013827">
    <property type="component" value="Unassembled WGS sequence"/>
</dbReference>
<reference evidence="5" key="1">
    <citation type="journal article" date="2013" name="Nature">
        <title>Pan genome of the phytoplankton Emiliania underpins its global distribution.</title>
        <authorList>
            <person name="Read B.A."/>
            <person name="Kegel J."/>
            <person name="Klute M.J."/>
            <person name="Kuo A."/>
            <person name="Lefebvre S.C."/>
            <person name="Maumus F."/>
            <person name="Mayer C."/>
            <person name="Miller J."/>
            <person name="Monier A."/>
            <person name="Salamov A."/>
            <person name="Young J."/>
            <person name="Aguilar M."/>
            <person name="Claverie J.M."/>
            <person name="Frickenhaus S."/>
            <person name="Gonzalez K."/>
            <person name="Herman E.K."/>
            <person name="Lin Y.C."/>
            <person name="Napier J."/>
            <person name="Ogata H."/>
            <person name="Sarno A.F."/>
            <person name="Shmutz J."/>
            <person name="Schroeder D."/>
            <person name="de Vargas C."/>
            <person name="Verret F."/>
            <person name="von Dassow P."/>
            <person name="Valentin K."/>
            <person name="Van de Peer Y."/>
            <person name="Wheeler G."/>
            <person name="Dacks J.B."/>
            <person name="Delwiche C.F."/>
            <person name="Dyhrman S.T."/>
            <person name="Glockner G."/>
            <person name="John U."/>
            <person name="Richards T."/>
            <person name="Worden A.Z."/>
            <person name="Zhang X."/>
            <person name="Grigoriev I.V."/>
            <person name="Allen A.E."/>
            <person name="Bidle K."/>
            <person name="Borodovsky M."/>
            <person name="Bowler C."/>
            <person name="Brownlee C."/>
            <person name="Cock J.M."/>
            <person name="Elias M."/>
            <person name="Gladyshev V.N."/>
            <person name="Groth M."/>
            <person name="Guda C."/>
            <person name="Hadaegh A."/>
            <person name="Iglesias-Rodriguez M.D."/>
            <person name="Jenkins J."/>
            <person name="Jones B.M."/>
            <person name="Lawson T."/>
            <person name="Leese F."/>
            <person name="Lindquist E."/>
            <person name="Lobanov A."/>
            <person name="Lomsadze A."/>
            <person name="Malik S.B."/>
            <person name="Marsh M.E."/>
            <person name="Mackinder L."/>
            <person name="Mock T."/>
            <person name="Mueller-Roeber B."/>
            <person name="Pagarete A."/>
            <person name="Parker M."/>
            <person name="Probert I."/>
            <person name="Quesneville H."/>
            <person name="Raines C."/>
            <person name="Rensing S.A."/>
            <person name="Riano-Pachon D.M."/>
            <person name="Richier S."/>
            <person name="Rokitta S."/>
            <person name="Shiraiwa Y."/>
            <person name="Soanes D.M."/>
            <person name="van der Giezen M."/>
            <person name="Wahlund T.M."/>
            <person name="Williams B."/>
            <person name="Wilson W."/>
            <person name="Wolfe G."/>
            <person name="Wurch L.L."/>
        </authorList>
    </citation>
    <scope>NUCLEOTIDE SEQUENCE</scope>
</reference>
<protein>
    <submittedName>
        <fullName evidence="4">Uncharacterized protein</fullName>
    </submittedName>
</protein>
<proteinExistence type="predicted"/>
<accession>A0A0D3JGJ5</accession>
<evidence type="ECO:0000313" key="4">
    <source>
        <dbReference type="EnsemblProtists" id="EOD22630"/>
    </source>
</evidence>
<organism evidence="4 5">
    <name type="scientific">Emiliania huxleyi (strain CCMP1516)</name>
    <dbReference type="NCBI Taxonomy" id="280463"/>
    <lineage>
        <taxon>Eukaryota</taxon>
        <taxon>Haptista</taxon>
        <taxon>Haptophyta</taxon>
        <taxon>Prymnesiophyceae</taxon>
        <taxon>Isochrysidales</taxon>
        <taxon>Noelaerhabdaceae</taxon>
        <taxon>Emiliania</taxon>
    </lineage>
</organism>
<feature type="compositionally biased region" description="Basic and acidic residues" evidence="1">
    <location>
        <begin position="171"/>
        <end position="182"/>
    </location>
</feature>
<feature type="signal peptide" evidence="3">
    <location>
        <begin position="1"/>
        <end position="16"/>
    </location>
</feature>
<reference evidence="4" key="2">
    <citation type="submission" date="2024-10" db="UniProtKB">
        <authorList>
            <consortium name="EnsemblProtists"/>
        </authorList>
    </citation>
    <scope>IDENTIFICATION</scope>
</reference>
<dbReference type="GeneID" id="17268177"/>
<keyword evidence="5" id="KW-1185">Reference proteome</keyword>
<keyword evidence="2" id="KW-1133">Transmembrane helix</keyword>
<evidence type="ECO:0000256" key="2">
    <source>
        <dbReference type="SAM" id="Phobius"/>
    </source>
</evidence>
<evidence type="ECO:0000313" key="5">
    <source>
        <dbReference type="Proteomes" id="UP000013827"/>
    </source>
</evidence>
<dbReference type="OMA" id="QAVDNNY"/>
<keyword evidence="2" id="KW-0472">Membrane</keyword>
<dbReference type="AlphaFoldDB" id="A0A0D3JGJ5"/>
<dbReference type="KEGG" id="ehx:EMIHUDRAFT_469595"/>
<dbReference type="PaxDb" id="2903-EOD22630"/>
<dbReference type="RefSeq" id="XP_005775059.1">
    <property type="nucleotide sequence ID" value="XM_005775002.1"/>
</dbReference>
<evidence type="ECO:0000256" key="1">
    <source>
        <dbReference type="SAM" id="MobiDB-lite"/>
    </source>
</evidence>